<dbReference type="Proteomes" id="UP001139344">
    <property type="component" value="Unassembled WGS sequence"/>
</dbReference>
<dbReference type="GO" id="GO:0008236">
    <property type="term" value="F:serine-type peptidase activity"/>
    <property type="evidence" value="ECO:0007669"/>
    <property type="project" value="InterPro"/>
</dbReference>
<dbReference type="GO" id="GO:0007165">
    <property type="term" value="P:signal transduction"/>
    <property type="evidence" value="ECO:0007669"/>
    <property type="project" value="TreeGrafter"/>
</dbReference>
<dbReference type="Pfam" id="PF18294">
    <property type="entry name" value="Pept_S41_N"/>
    <property type="match status" value="1"/>
</dbReference>
<dbReference type="InterPro" id="IPR036034">
    <property type="entry name" value="PDZ_sf"/>
</dbReference>
<gene>
    <name evidence="2" type="ORF">LU635_10190</name>
</gene>
<accession>A0A9X1UYL9</accession>
<protein>
    <submittedName>
        <fullName evidence="2">S41 family peptidase</fullName>
    </submittedName>
</protein>
<dbReference type="PANTHER" id="PTHR32060:SF30">
    <property type="entry name" value="CARBOXY-TERMINAL PROCESSING PROTEASE CTPA"/>
    <property type="match status" value="1"/>
</dbReference>
<evidence type="ECO:0000259" key="1">
    <source>
        <dbReference type="SMART" id="SM00245"/>
    </source>
</evidence>
<dbReference type="RefSeq" id="WP_240098784.1">
    <property type="nucleotide sequence ID" value="NZ_JAJSON010000022.1"/>
</dbReference>
<dbReference type="GO" id="GO:0006508">
    <property type="term" value="P:proteolysis"/>
    <property type="evidence" value="ECO:0007669"/>
    <property type="project" value="InterPro"/>
</dbReference>
<dbReference type="InterPro" id="IPR005151">
    <property type="entry name" value="Tail-specific_protease"/>
</dbReference>
<organism evidence="2 3">
    <name type="scientific">Christiangramia crocea</name>
    <dbReference type="NCBI Taxonomy" id="2904124"/>
    <lineage>
        <taxon>Bacteria</taxon>
        <taxon>Pseudomonadati</taxon>
        <taxon>Bacteroidota</taxon>
        <taxon>Flavobacteriia</taxon>
        <taxon>Flavobacteriales</taxon>
        <taxon>Flavobacteriaceae</taxon>
        <taxon>Christiangramia</taxon>
    </lineage>
</organism>
<dbReference type="AlphaFoldDB" id="A0A9X1UYL9"/>
<proteinExistence type="predicted"/>
<evidence type="ECO:0000313" key="2">
    <source>
        <dbReference type="EMBL" id="MCG9972004.1"/>
    </source>
</evidence>
<dbReference type="GO" id="GO:0004175">
    <property type="term" value="F:endopeptidase activity"/>
    <property type="evidence" value="ECO:0007669"/>
    <property type="project" value="TreeGrafter"/>
</dbReference>
<dbReference type="Pfam" id="PF03572">
    <property type="entry name" value="Peptidase_S41"/>
    <property type="match status" value="1"/>
</dbReference>
<evidence type="ECO:0000313" key="3">
    <source>
        <dbReference type="Proteomes" id="UP001139344"/>
    </source>
</evidence>
<dbReference type="PROSITE" id="PS51257">
    <property type="entry name" value="PROKAR_LIPOPROTEIN"/>
    <property type="match status" value="1"/>
</dbReference>
<dbReference type="Gene3D" id="3.90.226.10">
    <property type="entry name" value="2-enoyl-CoA Hydratase, Chain A, domain 1"/>
    <property type="match status" value="1"/>
</dbReference>
<dbReference type="InterPro" id="IPR029045">
    <property type="entry name" value="ClpP/crotonase-like_dom_sf"/>
</dbReference>
<dbReference type="SMART" id="SM00245">
    <property type="entry name" value="TSPc"/>
    <property type="match status" value="1"/>
</dbReference>
<feature type="domain" description="Tail specific protease" evidence="1">
    <location>
        <begin position="199"/>
        <end position="422"/>
    </location>
</feature>
<comment type="caution">
    <text evidence="2">The sequence shown here is derived from an EMBL/GenBank/DDBJ whole genome shotgun (WGS) entry which is preliminary data.</text>
</comment>
<dbReference type="PANTHER" id="PTHR32060">
    <property type="entry name" value="TAIL-SPECIFIC PROTEASE"/>
    <property type="match status" value="1"/>
</dbReference>
<dbReference type="SUPFAM" id="SSF52096">
    <property type="entry name" value="ClpP/crotonase"/>
    <property type="match status" value="1"/>
</dbReference>
<dbReference type="InterPro" id="IPR041613">
    <property type="entry name" value="Pept_S41_N"/>
</dbReference>
<reference evidence="2" key="1">
    <citation type="submission" date="2021-12" db="EMBL/GenBank/DDBJ databases">
        <title>Description of Gramella crocea sp. nov., a new bacterium isolated from activated sludge.</title>
        <authorList>
            <person name="Zhang X."/>
        </authorList>
    </citation>
    <scope>NUCLEOTIDE SEQUENCE</scope>
    <source>
        <strain evidence="2">YB25</strain>
    </source>
</reference>
<sequence length="494" mass="55143">MKKIIMMLALTGILFSSCEKEELSPDKNISGTIEEETQSTHNQDLEIEDFIYKGMNEIYLYKAQTPELADGYFSNDNQKFNYLENFNSPEDLFNTLTYSEDKFSFITDDYVSLENRFQGISGSTGMKFGLGRISGTNNVFGFLQYILPGTSAEKAGLTRGTVFTEVNGEKLTLDNYKGLLDAASFSINIGSVIDGNIEMTDQTVTLTDGSYIANPVFIKKTFDIENKKIGYLMYNSFIADFDDELNAAFGKFKADGVSELILDLRYNGGGSVESAVDLASMITGQYEGEIFMKEHWNEKYQEHFETTDPERLINRFDSKIRTGESINNLNLTKVYILTSNATASASELVINGLEPYIEVVHVGETTTGKFQASVTLYDSPDFTKENINENHTYAIQPLVFKSINASGKSDYINGLEPDIQYSEVVGNLGTLGDPSEPLLQIAINDILGKAQLKQSESAYKVASKYKNIGQSDMYDPDFQRMYIDKLPPILTGNE</sequence>
<keyword evidence="3" id="KW-1185">Reference proteome</keyword>
<dbReference type="Gene3D" id="3.30.750.170">
    <property type="match status" value="1"/>
</dbReference>
<dbReference type="CDD" id="cd07561">
    <property type="entry name" value="Peptidase_S41_CPP_like"/>
    <property type="match status" value="1"/>
</dbReference>
<dbReference type="GO" id="GO:0030288">
    <property type="term" value="C:outer membrane-bounded periplasmic space"/>
    <property type="evidence" value="ECO:0007669"/>
    <property type="project" value="TreeGrafter"/>
</dbReference>
<dbReference type="Gene3D" id="2.30.42.10">
    <property type="match status" value="1"/>
</dbReference>
<dbReference type="EMBL" id="JAJSON010000022">
    <property type="protein sequence ID" value="MCG9972004.1"/>
    <property type="molecule type" value="Genomic_DNA"/>
</dbReference>
<name>A0A9X1UYL9_9FLAO</name>